<keyword evidence="3" id="KW-1185">Reference proteome</keyword>
<keyword evidence="1" id="KW-0812">Transmembrane</keyword>
<feature type="transmembrane region" description="Helical" evidence="1">
    <location>
        <begin position="226"/>
        <end position="246"/>
    </location>
</feature>
<dbReference type="PANTHER" id="PTHR36832">
    <property type="entry name" value="SLR1174 PROTEIN-RELATED"/>
    <property type="match status" value="1"/>
</dbReference>
<dbReference type="STRING" id="58114.SAMN05216270_10655"/>
<feature type="transmembrane region" description="Helical" evidence="1">
    <location>
        <begin position="180"/>
        <end position="206"/>
    </location>
</feature>
<keyword evidence="1" id="KW-0472">Membrane</keyword>
<dbReference type="AlphaFoldDB" id="A0A1G6WIA7"/>
<organism evidence="2 3">
    <name type="scientific">Glycomyces harbinensis</name>
    <dbReference type="NCBI Taxonomy" id="58114"/>
    <lineage>
        <taxon>Bacteria</taxon>
        <taxon>Bacillati</taxon>
        <taxon>Actinomycetota</taxon>
        <taxon>Actinomycetes</taxon>
        <taxon>Glycomycetales</taxon>
        <taxon>Glycomycetaceae</taxon>
        <taxon>Glycomyces</taxon>
    </lineage>
</organism>
<feature type="transmembrane region" description="Helical" evidence="1">
    <location>
        <begin position="23"/>
        <end position="46"/>
    </location>
</feature>
<sequence>MASIDVALATISFKRKIAYKTTWLFSVLFGGWSLLAGLAVWSNLIGDGELGGYDWQSMKAYLIIGFLTSTLAWAGADWEMANRILDGLVAVDLTKPIDFQRARAAEYIGGMAASVPAAVLGTVAAVLIFRPAPPASPLAAALTVLSLLFIFPLAFGINYLSVLACFVTQRYLGIQWARDCFLAFFSGMMVPIALMPVWLQGVAWSLPFVHFTTTPASIYLGRVDALGGLGLIAAEAVWALGLWLGGRLIWNQLVKKVTVHGG</sequence>
<gene>
    <name evidence="2" type="ORF">SAMN05216270_10655</name>
</gene>
<dbReference type="OrthoDB" id="62003at2"/>
<dbReference type="RefSeq" id="WP_091034180.1">
    <property type="nucleotide sequence ID" value="NZ_FNAD01000006.1"/>
</dbReference>
<dbReference type="EMBL" id="FNAD01000006">
    <property type="protein sequence ID" value="SDD65538.1"/>
    <property type="molecule type" value="Genomic_DNA"/>
</dbReference>
<feature type="transmembrane region" description="Helical" evidence="1">
    <location>
        <begin position="141"/>
        <end position="168"/>
    </location>
</feature>
<accession>A0A1G6WIA7</accession>
<evidence type="ECO:0000256" key="1">
    <source>
        <dbReference type="SAM" id="Phobius"/>
    </source>
</evidence>
<dbReference type="InterPro" id="IPR010390">
    <property type="entry name" value="ABC-2_transporter-like"/>
</dbReference>
<feature type="transmembrane region" description="Helical" evidence="1">
    <location>
        <begin position="107"/>
        <end position="129"/>
    </location>
</feature>
<keyword evidence="1" id="KW-1133">Transmembrane helix</keyword>
<dbReference type="Proteomes" id="UP000198949">
    <property type="component" value="Unassembled WGS sequence"/>
</dbReference>
<dbReference type="Pfam" id="PF06182">
    <property type="entry name" value="ABC2_membrane_6"/>
    <property type="match status" value="1"/>
</dbReference>
<name>A0A1G6WIA7_9ACTN</name>
<evidence type="ECO:0000313" key="2">
    <source>
        <dbReference type="EMBL" id="SDD65538.1"/>
    </source>
</evidence>
<protein>
    <submittedName>
        <fullName evidence="2">ABC-2 type transport system permease protein</fullName>
    </submittedName>
</protein>
<proteinExistence type="predicted"/>
<feature type="transmembrane region" description="Helical" evidence="1">
    <location>
        <begin position="58"/>
        <end position="76"/>
    </location>
</feature>
<evidence type="ECO:0000313" key="3">
    <source>
        <dbReference type="Proteomes" id="UP000198949"/>
    </source>
</evidence>
<reference evidence="3" key="1">
    <citation type="submission" date="2016-10" db="EMBL/GenBank/DDBJ databases">
        <authorList>
            <person name="Varghese N."/>
            <person name="Submissions S."/>
        </authorList>
    </citation>
    <scope>NUCLEOTIDE SEQUENCE [LARGE SCALE GENOMIC DNA]</scope>
    <source>
        <strain evidence="3">CGMCC 4.3516</strain>
    </source>
</reference>
<dbReference type="PANTHER" id="PTHR36832:SF1">
    <property type="entry name" value="SLR1174 PROTEIN"/>
    <property type="match status" value="1"/>
</dbReference>